<evidence type="ECO:0000256" key="1">
    <source>
        <dbReference type="SAM" id="Phobius"/>
    </source>
</evidence>
<name>A0ABW3I3D2_9FLAO</name>
<keyword evidence="3" id="KW-1185">Reference proteome</keyword>
<evidence type="ECO:0000313" key="3">
    <source>
        <dbReference type="Proteomes" id="UP001596997"/>
    </source>
</evidence>
<dbReference type="Pfam" id="PF09601">
    <property type="entry name" value="DUF2459"/>
    <property type="match status" value="1"/>
</dbReference>
<dbReference type="NCBIfam" id="TIGR02117">
    <property type="entry name" value="chp_urease_rgn"/>
    <property type="match status" value="1"/>
</dbReference>
<reference evidence="3" key="1">
    <citation type="journal article" date="2019" name="Int. J. Syst. Evol. Microbiol.">
        <title>The Global Catalogue of Microorganisms (GCM) 10K type strain sequencing project: providing services to taxonomists for standard genome sequencing and annotation.</title>
        <authorList>
            <consortium name="The Broad Institute Genomics Platform"/>
            <consortium name="The Broad Institute Genome Sequencing Center for Infectious Disease"/>
            <person name="Wu L."/>
            <person name="Ma J."/>
        </authorList>
    </citation>
    <scope>NUCLEOTIDE SEQUENCE [LARGE SCALE GENOMIC DNA]</scope>
    <source>
        <strain evidence="3">CCUG 62114</strain>
    </source>
</reference>
<comment type="caution">
    <text evidence="2">The sequence shown here is derived from an EMBL/GenBank/DDBJ whole genome shotgun (WGS) entry which is preliminary data.</text>
</comment>
<gene>
    <name evidence="2" type="ORF">ACFQ1O_10275</name>
</gene>
<dbReference type="Proteomes" id="UP001596997">
    <property type="component" value="Unassembled WGS sequence"/>
</dbReference>
<keyword evidence="1" id="KW-0472">Membrane</keyword>
<sequence length="219" mass="25100">MIVKLVKHIFKFIKRILLLFFGFIVLYLVIAWICSNISTNPTSSLETDFYEIYVGTNGVHSDIILPIELLDDSFKSLDYKTNPKYLAFGWGDKGFYLNTPTWGDLTFSTAVNAVFLKSSTAMHVTEYNDIDKNWKKVAIDSFQLLSLLNFIQNSFQFNSNNSTIKITSYSYGNNDTFYEATGGYSCLRTCNTWTNEAMKKAEVKTAIWTPFDWGVLKHL</sequence>
<keyword evidence="1" id="KW-0812">Transmembrane</keyword>
<dbReference type="InterPro" id="IPR011727">
    <property type="entry name" value="CHP02117"/>
</dbReference>
<dbReference type="RefSeq" id="WP_377715937.1">
    <property type="nucleotide sequence ID" value="NZ_JBHTJM010000009.1"/>
</dbReference>
<keyword evidence="1" id="KW-1133">Transmembrane helix</keyword>
<feature type="transmembrane region" description="Helical" evidence="1">
    <location>
        <begin position="12"/>
        <end position="33"/>
    </location>
</feature>
<organism evidence="2 3">
    <name type="scientific">Pseudofulvibacter geojedonensis</name>
    <dbReference type="NCBI Taxonomy" id="1123758"/>
    <lineage>
        <taxon>Bacteria</taxon>
        <taxon>Pseudomonadati</taxon>
        <taxon>Bacteroidota</taxon>
        <taxon>Flavobacteriia</taxon>
        <taxon>Flavobacteriales</taxon>
        <taxon>Flavobacteriaceae</taxon>
        <taxon>Pseudofulvibacter</taxon>
    </lineage>
</organism>
<accession>A0ABW3I3D2</accession>
<proteinExistence type="predicted"/>
<dbReference type="EMBL" id="JBHTJM010000009">
    <property type="protein sequence ID" value="MFD0964389.1"/>
    <property type="molecule type" value="Genomic_DNA"/>
</dbReference>
<evidence type="ECO:0000313" key="2">
    <source>
        <dbReference type="EMBL" id="MFD0964389.1"/>
    </source>
</evidence>
<protein>
    <submittedName>
        <fullName evidence="2">TIGR02117 family protein</fullName>
    </submittedName>
</protein>